<proteinExistence type="predicted"/>
<name>J8EW80_BACCE</name>
<evidence type="ECO:0000313" key="1">
    <source>
        <dbReference type="EMBL" id="EJQ92949.1"/>
    </source>
</evidence>
<dbReference type="Proteomes" id="UP000006997">
    <property type="component" value="Unassembled WGS sequence"/>
</dbReference>
<sequence length="61" mass="6635">MVQIKLDVKTVKGQELKLGDVLSADGLLDTVVVIDKEGKLHAQVKSEPSIAFELEGFIIVE</sequence>
<gene>
    <name evidence="1" type="ORF">II3_05403</name>
</gene>
<organism evidence="1 2">
    <name type="scientific">Bacillus cereus MC67</name>
    <dbReference type="NCBI Taxonomy" id="1053219"/>
    <lineage>
        <taxon>Bacteria</taxon>
        <taxon>Bacillati</taxon>
        <taxon>Bacillota</taxon>
        <taxon>Bacilli</taxon>
        <taxon>Bacillales</taxon>
        <taxon>Bacillaceae</taxon>
        <taxon>Bacillus</taxon>
        <taxon>Bacillus cereus group</taxon>
    </lineage>
</organism>
<reference evidence="1 2" key="1">
    <citation type="submission" date="2012-04" db="EMBL/GenBank/DDBJ databases">
        <title>The Genome Sequence of Bacillus cereus MC67.</title>
        <authorList>
            <consortium name="The Broad Institute Genome Sequencing Platform"/>
            <consortium name="The Broad Institute Genome Sequencing Center for Infectious Disease"/>
            <person name="Feldgarden M."/>
            <person name="Van der Auwera G.A."/>
            <person name="Mahillon J."/>
            <person name="Duprez V."/>
            <person name="Timmery S."/>
            <person name="Mattelet C."/>
            <person name="Dierick K."/>
            <person name="Sun M."/>
            <person name="Yu Z."/>
            <person name="Zhu L."/>
            <person name="Hu X."/>
            <person name="Shank E.B."/>
            <person name="Swiecicka I."/>
            <person name="Hansen B.M."/>
            <person name="Andrup L."/>
            <person name="Young S.K."/>
            <person name="Zeng Q."/>
            <person name="Gargeya S."/>
            <person name="Fitzgerald M."/>
            <person name="Haas B."/>
            <person name="Abouelleil A."/>
            <person name="Alvarado L."/>
            <person name="Arachchi H.M."/>
            <person name="Berlin A."/>
            <person name="Chapman S.B."/>
            <person name="Goldberg J."/>
            <person name="Griggs A."/>
            <person name="Gujja S."/>
            <person name="Hansen M."/>
            <person name="Howarth C."/>
            <person name="Imamovic A."/>
            <person name="Larimer J."/>
            <person name="McCowen C."/>
            <person name="Montmayeur A."/>
            <person name="Murphy C."/>
            <person name="Neiman D."/>
            <person name="Pearson M."/>
            <person name="Priest M."/>
            <person name="Roberts A."/>
            <person name="Saif S."/>
            <person name="Shea T."/>
            <person name="Sisk P."/>
            <person name="Sykes S."/>
            <person name="Wortman J."/>
            <person name="Nusbaum C."/>
            <person name="Birren B."/>
        </authorList>
    </citation>
    <scope>NUCLEOTIDE SEQUENCE [LARGE SCALE GENOMIC DNA]</scope>
    <source>
        <strain evidence="1 2">MC67</strain>
    </source>
</reference>
<dbReference type="EMBL" id="AHEN01000051">
    <property type="protein sequence ID" value="EJQ92949.1"/>
    <property type="molecule type" value="Genomic_DNA"/>
</dbReference>
<protein>
    <submittedName>
        <fullName evidence="1">Uncharacterized protein</fullName>
    </submittedName>
</protein>
<dbReference type="RefSeq" id="WP_002162106.1">
    <property type="nucleotide sequence ID" value="NZ_JH792115.1"/>
</dbReference>
<dbReference type="AlphaFoldDB" id="J8EW80"/>
<dbReference type="HOGENOM" id="CLU_2912546_0_0_9"/>
<evidence type="ECO:0000313" key="2">
    <source>
        <dbReference type="Proteomes" id="UP000006997"/>
    </source>
</evidence>
<dbReference type="PATRIC" id="fig|1053219.3.peg.5535"/>
<accession>J8EW80</accession>
<comment type="caution">
    <text evidence="1">The sequence shown here is derived from an EMBL/GenBank/DDBJ whole genome shotgun (WGS) entry which is preliminary data.</text>
</comment>